<dbReference type="Proteomes" id="UP000251035">
    <property type="component" value="Unassembled WGS sequence"/>
</dbReference>
<dbReference type="InterPro" id="IPR036249">
    <property type="entry name" value="Thioredoxin-like_sf"/>
</dbReference>
<organism evidence="3 6">
    <name type="scientific">Legionella taurinensis</name>
    <dbReference type="NCBI Taxonomy" id="70611"/>
    <lineage>
        <taxon>Bacteria</taxon>
        <taxon>Pseudomonadati</taxon>
        <taxon>Pseudomonadota</taxon>
        <taxon>Gammaproteobacteria</taxon>
        <taxon>Legionellales</taxon>
        <taxon>Legionellaceae</taxon>
        <taxon>Legionella</taxon>
    </lineage>
</organism>
<dbReference type="CDD" id="cd02966">
    <property type="entry name" value="TlpA_like_family"/>
    <property type="match status" value="1"/>
</dbReference>
<evidence type="ECO:0000313" key="7">
    <source>
        <dbReference type="Proteomes" id="UP000306421"/>
    </source>
</evidence>
<gene>
    <name evidence="3" type="ORF">D6J04_07080</name>
    <name evidence="2" type="ORF">DB745_02690</name>
    <name evidence="4" type="ORF">DIZ81_02685</name>
</gene>
<dbReference type="EMBL" id="QZWB01000006">
    <property type="protein sequence ID" value="RJT47418.1"/>
    <property type="molecule type" value="Genomic_DNA"/>
</dbReference>
<dbReference type="EMBL" id="QFGG01000002">
    <property type="protein sequence ID" value="TID45878.1"/>
    <property type="molecule type" value="Genomic_DNA"/>
</dbReference>
<evidence type="ECO:0000313" key="4">
    <source>
        <dbReference type="EMBL" id="TID45878.1"/>
    </source>
</evidence>
<dbReference type="InterPro" id="IPR050553">
    <property type="entry name" value="Thioredoxin_ResA/DsbE_sf"/>
</dbReference>
<evidence type="ECO:0000313" key="5">
    <source>
        <dbReference type="Proteomes" id="UP000251035"/>
    </source>
</evidence>
<dbReference type="OrthoDB" id="9796554at2"/>
<dbReference type="Gene3D" id="3.40.30.10">
    <property type="entry name" value="Glutaredoxin"/>
    <property type="match status" value="1"/>
</dbReference>
<dbReference type="Proteomes" id="UP000306421">
    <property type="component" value="Unassembled WGS sequence"/>
</dbReference>
<evidence type="ECO:0000259" key="1">
    <source>
        <dbReference type="PROSITE" id="PS51352"/>
    </source>
</evidence>
<dbReference type="AlphaFoldDB" id="A0A3A5M0L6"/>
<reference evidence="2 5" key="1">
    <citation type="submission" date="2018-04" db="EMBL/GenBank/DDBJ databases">
        <title>Whole genome sequence comparison of clinical and drinking water Legionella pneumophila isolates associated with the Flint Water Crisis.</title>
        <authorList>
            <person name="Garner E."/>
            <person name="Brown C."/>
            <person name="Schwake O."/>
            <person name="Coil D."/>
            <person name="Jospin G."/>
            <person name="Eisen J."/>
            <person name="Edwards M."/>
            <person name="Pruden A."/>
        </authorList>
    </citation>
    <scope>NUCLEOTIDE SEQUENCE [LARGE SCALE GENOMIC DNA]</scope>
    <source>
        <strain evidence="2 5">Genessee03</strain>
    </source>
</reference>
<dbReference type="PROSITE" id="PS51352">
    <property type="entry name" value="THIOREDOXIN_2"/>
    <property type="match status" value="1"/>
</dbReference>
<comment type="caution">
    <text evidence="3">The sequence shown here is derived from an EMBL/GenBank/DDBJ whole genome shotgun (WGS) entry which is preliminary data.</text>
</comment>
<proteinExistence type="predicted"/>
<feature type="domain" description="Thioredoxin" evidence="1">
    <location>
        <begin position="22"/>
        <end position="158"/>
    </location>
</feature>
<dbReference type="Pfam" id="PF00578">
    <property type="entry name" value="AhpC-TSA"/>
    <property type="match status" value="1"/>
</dbReference>
<dbReference type="GO" id="GO:0016209">
    <property type="term" value="F:antioxidant activity"/>
    <property type="evidence" value="ECO:0007669"/>
    <property type="project" value="InterPro"/>
</dbReference>
<dbReference type="PANTHER" id="PTHR42852:SF18">
    <property type="entry name" value="CHROMOSOME UNDETERMINED SCAFFOLD_47, WHOLE GENOME SHOTGUN SEQUENCE"/>
    <property type="match status" value="1"/>
</dbReference>
<reference evidence="4 7" key="2">
    <citation type="submission" date="2018-04" db="EMBL/GenBank/DDBJ databases">
        <title>Whole genome sequence comparison of clinical and drinking water Legionella pneumophila isolates.</title>
        <authorList>
            <person name="Garner E."/>
        </authorList>
    </citation>
    <scope>NUCLEOTIDE SEQUENCE [LARGE SCALE GENOMIC DNA]</scope>
    <source>
        <strain evidence="4 7">WH02</strain>
    </source>
</reference>
<dbReference type="InterPro" id="IPR000866">
    <property type="entry name" value="AhpC/TSA"/>
</dbReference>
<keyword evidence="5" id="KW-1185">Reference proteome</keyword>
<accession>A0A3A5M0L6</accession>
<reference evidence="3 6" key="3">
    <citation type="submission" date="2018-09" db="EMBL/GenBank/DDBJ databases">
        <title>Draft genome sequences of Legionella taurinensis isolated from water samples.</title>
        <authorList>
            <person name="Chakeri A."/>
            <person name="Allerberger F."/>
            <person name="Kundi M."/>
            <person name="Ruppitsch W."/>
            <person name="Schmid D."/>
        </authorList>
    </citation>
    <scope>NUCLEOTIDE SEQUENCE [LARGE SCALE GENOMIC DNA]</scope>
    <source>
        <strain evidence="3 6">4570-18-6</strain>
    </source>
</reference>
<dbReference type="InterPro" id="IPR013766">
    <property type="entry name" value="Thioredoxin_domain"/>
</dbReference>
<dbReference type="Proteomes" id="UP000270757">
    <property type="component" value="Unassembled WGS sequence"/>
</dbReference>
<evidence type="ECO:0000313" key="2">
    <source>
        <dbReference type="EMBL" id="PUT49112.1"/>
    </source>
</evidence>
<dbReference type="GO" id="GO:0016491">
    <property type="term" value="F:oxidoreductase activity"/>
    <property type="evidence" value="ECO:0007669"/>
    <property type="project" value="InterPro"/>
</dbReference>
<dbReference type="EMBL" id="QCXM01000002">
    <property type="protein sequence ID" value="PUT49112.1"/>
    <property type="molecule type" value="Genomic_DNA"/>
</dbReference>
<sequence>MFFYPGILAMSLKKSLVLVLLLLSHWVQAGVVLTDIQGRNISFNDLKGKWIMINYWASWCQPCVDEIQEFNRFYRIEKDRVALFAVNYEGLSLAEQRLLIKQYRIHYPSLQKDPRHSLELGDIRGVPVTFVFNPRGEFMTALYGSQTLDTLREIIRGS</sequence>
<protein>
    <submittedName>
        <fullName evidence="3">TlpA family protein disulfide reductase</fullName>
    </submittedName>
</protein>
<name>A0A3A5M0L6_9GAMM</name>
<evidence type="ECO:0000313" key="6">
    <source>
        <dbReference type="Proteomes" id="UP000270757"/>
    </source>
</evidence>
<dbReference type="SUPFAM" id="SSF52833">
    <property type="entry name" value="Thioredoxin-like"/>
    <property type="match status" value="1"/>
</dbReference>
<dbReference type="PANTHER" id="PTHR42852">
    <property type="entry name" value="THIOL:DISULFIDE INTERCHANGE PROTEIN DSBE"/>
    <property type="match status" value="1"/>
</dbReference>
<evidence type="ECO:0000313" key="3">
    <source>
        <dbReference type="EMBL" id="RJT47418.1"/>
    </source>
</evidence>